<keyword evidence="4" id="KW-1185">Reference proteome</keyword>
<feature type="coiled-coil region" evidence="1">
    <location>
        <begin position="599"/>
        <end position="633"/>
    </location>
</feature>
<dbReference type="Proteomes" id="UP001642540">
    <property type="component" value="Unassembled WGS sequence"/>
</dbReference>
<accession>A0ABP1PTC8</accession>
<name>A0ABP1PTC8_9HEXA</name>
<feature type="compositionally biased region" description="Low complexity" evidence="2">
    <location>
        <begin position="8"/>
        <end position="23"/>
    </location>
</feature>
<protein>
    <submittedName>
        <fullName evidence="3">Uncharacterized protein</fullName>
    </submittedName>
</protein>
<feature type="coiled-coil region" evidence="1">
    <location>
        <begin position="106"/>
        <end position="133"/>
    </location>
</feature>
<evidence type="ECO:0000313" key="4">
    <source>
        <dbReference type="Proteomes" id="UP001642540"/>
    </source>
</evidence>
<evidence type="ECO:0000256" key="1">
    <source>
        <dbReference type="SAM" id="Coils"/>
    </source>
</evidence>
<dbReference type="EMBL" id="CAXLJM020000012">
    <property type="protein sequence ID" value="CAL8076639.1"/>
    <property type="molecule type" value="Genomic_DNA"/>
</dbReference>
<feature type="compositionally biased region" description="Polar residues" evidence="2">
    <location>
        <begin position="24"/>
        <end position="51"/>
    </location>
</feature>
<feature type="coiled-coil region" evidence="1">
    <location>
        <begin position="175"/>
        <end position="453"/>
    </location>
</feature>
<comment type="caution">
    <text evidence="3">The sequence shown here is derived from an EMBL/GenBank/DDBJ whole genome shotgun (WGS) entry which is preliminary data.</text>
</comment>
<sequence length="721" mass="83065">MESHFMGQQATPQQTQSAPVPTQNSNFQPELQSRVNNGECSNSYLDISNNVPPTLNPTHNPPLETPEQVNHQEQTDERLGNEYDYTFLRQHFDHLTYHSCHVYSLLKSQENELASLRENKSSLTTELANLNQKCIDQHQEKLSLLAQIAKLKSTTVPKDQYDEVVVQNRTIGGYNIQLNDRNDKLKEQLKEVRLVKAEGGRLLQENRKLKNDVNELHEKLQNEKIKTGEAETNCKKIEAIELKLQEKINELQRRDESHQKKAKDLEEELSIMRDANKSEVQDWQNKLADADWQVIQANTRSTEKIASLNDKSQKLEVKVEELNCENSRLLKKVLELEDEIKAFANATEEEKNNWELVVQTKRSSELSTTVQEQSEELNKLKERLDEQNKTLQRKEYLVSKSKNEASKFKDNWMQNKNLVQHQQNQISELKLKITQLEKQAKEKEKKIDEQEKIIKGRSCQAPFLSKKPSNKDLHTVELRMELGKQKSQNGEPETSNLPKFLRQLARELTLLQNVVLFLQNMIESRDQGIRVEKSYIQSLLRGNLELETKFGAHPLSSSTEIATTCSLDSQGQAWENTKSKLFRRNKILQQRERARAAELRELEHVLVKKLGELNRATEAVVALNTQISGLENHGKTCIIKLCVKLQKLKSNRECMKLIVNQGQSTVPEQCERQPVGEVGGVDSLRKRPRLEGTFVSDKSSVRFFLEDDLSNNANVQLRSML</sequence>
<evidence type="ECO:0000256" key="2">
    <source>
        <dbReference type="SAM" id="MobiDB-lite"/>
    </source>
</evidence>
<reference evidence="3 4" key="1">
    <citation type="submission" date="2024-08" db="EMBL/GenBank/DDBJ databases">
        <authorList>
            <person name="Cucini C."/>
            <person name="Frati F."/>
        </authorList>
    </citation>
    <scope>NUCLEOTIDE SEQUENCE [LARGE SCALE GENOMIC DNA]</scope>
</reference>
<keyword evidence="1" id="KW-0175">Coiled coil</keyword>
<proteinExistence type="predicted"/>
<gene>
    <name evidence="3" type="ORF">ODALV1_LOCUS3540</name>
</gene>
<feature type="region of interest" description="Disordered" evidence="2">
    <location>
        <begin position="1"/>
        <end position="75"/>
    </location>
</feature>
<organism evidence="3 4">
    <name type="scientific">Orchesella dallaii</name>
    <dbReference type="NCBI Taxonomy" id="48710"/>
    <lineage>
        <taxon>Eukaryota</taxon>
        <taxon>Metazoa</taxon>
        <taxon>Ecdysozoa</taxon>
        <taxon>Arthropoda</taxon>
        <taxon>Hexapoda</taxon>
        <taxon>Collembola</taxon>
        <taxon>Entomobryomorpha</taxon>
        <taxon>Entomobryoidea</taxon>
        <taxon>Orchesellidae</taxon>
        <taxon>Orchesellinae</taxon>
        <taxon>Orchesella</taxon>
    </lineage>
</organism>
<evidence type="ECO:0000313" key="3">
    <source>
        <dbReference type="EMBL" id="CAL8076639.1"/>
    </source>
</evidence>